<protein>
    <recommendedName>
        <fullName evidence="2">NADH dehydrogenase [ubiquinone] 1 alpha subcomplex assembly factor 3</fullName>
    </recommendedName>
</protein>
<gene>
    <name evidence="6" type="ORF">BV898_12448</name>
</gene>
<comment type="similarity">
    <text evidence="4">Belongs to the NDUFAF3 family.</text>
</comment>
<feature type="region of interest" description="Disordered" evidence="5">
    <location>
        <begin position="18"/>
        <end position="46"/>
    </location>
</feature>
<dbReference type="Proteomes" id="UP000192578">
    <property type="component" value="Unassembled WGS sequence"/>
</dbReference>
<dbReference type="OrthoDB" id="20681at2759"/>
<dbReference type="SUPFAM" id="SSF64076">
    <property type="entry name" value="MTH938-like"/>
    <property type="match status" value="1"/>
</dbReference>
<comment type="caution">
    <text evidence="6">The sequence shown here is derived from an EMBL/GenBank/DDBJ whole genome shotgun (WGS) entry which is preliminary data.</text>
</comment>
<keyword evidence="3" id="KW-0496">Mitochondrion</keyword>
<dbReference type="InterPro" id="IPR036748">
    <property type="entry name" value="MTH938-like_sf"/>
</dbReference>
<dbReference type="GO" id="GO:0032981">
    <property type="term" value="P:mitochondrial respiratory chain complex I assembly"/>
    <property type="evidence" value="ECO:0007669"/>
    <property type="project" value="InterPro"/>
</dbReference>
<organism evidence="6 7">
    <name type="scientific">Hypsibius exemplaris</name>
    <name type="common">Freshwater tardigrade</name>
    <dbReference type="NCBI Taxonomy" id="2072580"/>
    <lineage>
        <taxon>Eukaryota</taxon>
        <taxon>Metazoa</taxon>
        <taxon>Ecdysozoa</taxon>
        <taxon>Tardigrada</taxon>
        <taxon>Eutardigrada</taxon>
        <taxon>Parachela</taxon>
        <taxon>Hypsibioidea</taxon>
        <taxon>Hypsibiidae</taxon>
        <taxon>Hypsibius</taxon>
    </lineage>
</organism>
<dbReference type="PANTHER" id="PTHR21192">
    <property type="entry name" value="NUCLEAR PROTEIN E3-3"/>
    <property type="match status" value="1"/>
</dbReference>
<sequence length="236" mass="26562">MTSRLLNRILGTASRRLTCSRPASTAAPPAAGKPEPDYSDPNTQRLPMIPNIEPAFDPEVDTAQKTTVTVLNNADDEYLLVNSYSQIGFHLSNNVRAFGPIALFPKSVLQWNVQTVEELTLESFSLFYLLDPKIDILVIGVGDRGNQLPGHLLLALMNRRKLGVEVLPTEHAVTTFNFLNSERRYVAGAFIPPKKVSYTEDDMYYAQRWRQNIREEDPDLLREQPPPPRTSGTLLR</sequence>
<dbReference type="Gene3D" id="3.40.1230.10">
    <property type="entry name" value="MTH938-like"/>
    <property type="match status" value="1"/>
</dbReference>
<proteinExistence type="inferred from homology"/>
<dbReference type="Pfam" id="PF04430">
    <property type="entry name" value="DUF498"/>
    <property type="match status" value="1"/>
</dbReference>
<evidence type="ECO:0000256" key="5">
    <source>
        <dbReference type="SAM" id="MobiDB-lite"/>
    </source>
</evidence>
<dbReference type="AlphaFoldDB" id="A0A1W0WDS0"/>
<reference evidence="7" key="1">
    <citation type="submission" date="2017-01" db="EMBL/GenBank/DDBJ databases">
        <title>Comparative genomics of anhydrobiosis in the tardigrade Hypsibius dujardini.</title>
        <authorList>
            <person name="Yoshida Y."/>
            <person name="Koutsovoulos G."/>
            <person name="Laetsch D."/>
            <person name="Stevens L."/>
            <person name="Kumar S."/>
            <person name="Horikawa D."/>
            <person name="Ishino K."/>
            <person name="Komine S."/>
            <person name="Tomita M."/>
            <person name="Blaxter M."/>
            <person name="Arakawa K."/>
        </authorList>
    </citation>
    <scope>NUCLEOTIDE SEQUENCE [LARGE SCALE GENOMIC DNA]</scope>
    <source>
        <strain evidence="7">Z151</strain>
    </source>
</reference>
<keyword evidence="7" id="KW-1185">Reference proteome</keyword>
<evidence type="ECO:0000256" key="4">
    <source>
        <dbReference type="ARBA" id="ARBA00049984"/>
    </source>
</evidence>
<feature type="region of interest" description="Disordered" evidence="5">
    <location>
        <begin position="216"/>
        <end position="236"/>
    </location>
</feature>
<evidence type="ECO:0000313" key="6">
    <source>
        <dbReference type="EMBL" id="OQV13338.1"/>
    </source>
</evidence>
<dbReference type="GO" id="GO:0005743">
    <property type="term" value="C:mitochondrial inner membrane"/>
    <property type="evidence" value="ECO:0007669"/>
    <property type="project" value="TreeGrafter"/>
</dbReference>
<dbReference type="PANTHER" id="PTHR21192:SF2">
    <property type="entry name" value="NADH DEHYDROGENASE [UBIQUINONE] 1 ALPHA SUBCOMPLEX ASSEMBLY FACTOR 3"/>
    <property type="match status" value="1"/>
</dbReference>
<evidence type="ECO:0000256" key="2">
    <source>
        <dbReference type="ARBA" id="ARBA00021776"/>
    </source>
</evidence>
<evidence type="ECO:0000256" key="3">
    <source>
        <dbReference type="ARBA" id="ARBA00023128"/>
    </source>
</evidence>
<dbReference type="InterPro" id="IPR007523">
    <property type="entry name" value="NDUFAF3/AAMDC"/>
</dbReference>
<accession>A0A1W0WDS0</accession>
<comment type="subcellular location">
    <subcellularLocation>
        <location evidence="1">Mitochondrion</location>
    </subcellularLocation>
</comment>
<evidence type="ECO:0000313" key="7">
    <source>
        <dbReference type="Proteomes" id="UP000192578"/>
    </source>
</evidence>
<dbReference type="InterPro" id="IPR034095">
    <property type="entry name" value="NDUF3"/>
</dbReference>
<dbReference type="EMBL" id="MTYJ01000126">
    <property type="protein sequence ID" value="OQV13338.1"/>
    <property type="molecule type" value="Genomic_DNA"/>
</dbReference>
<evidence type="ECO:0000256" key="1">
    <source>
        <dbReference type="ARBA" id="ARBA00004173"/>
    </source>
</evidence>
<dbReference type="CDD" id="cd05125">
    <property type="entry name" value="Mth938_2P1-like"/>
    <property type="match status" value="1"/>
</dbReference>
<name>A0A1W0WDS0_HYPEX</name>